<evidence type="ECO:0000313" key="3">
    <source>
        <dbReference type="EMBL" id="NKY23161.1"/>
    </source>
</evidence>
<feature type="transmembrane region" description="Helical" evidence="1">
    <location>
        <begin position="75"/>
        <end position="108"/>
    </location>
</feature>
<dbReference type="InterPro" id="IPR053150">
    <property type="entry name" value="Teicoplanin_resist-assoc"/>
</dbReference>
<evidence type="ECO:0000256" key="1">
    <source>
        <dbReference type="SAM" id="Phobius"/>
    </source>
</evidence>
<dbReference type="Proteomes" id="UP000581206">
    <property type="component" value="Unassembled WGS sequence"/>
</dbReference>
<dbReference type="PANTHER" id="PTHR36834:SF1">
    <property type="entry name" value="INTEGRAL MEMBRANE PROTEIN"/>
    <property type="match status" value="1"/>
</dbReference>
<gene>
    <name evidence="3" type="ORF">HGA03_10860</name>
</gene>
<dbReference type="Pfam" id="PF04892">
    <property type="entry name" value="VanZ"/>
    <property type="match status" value="1"/>
</dbReference>
<evidence type="ECO:0000259" key="2">
    <source>
        <dbReference type="Pfam" id="PF04892"/>
    </source>
</evidence>
<protein>
    <submittedName>
        <fullName evidence="3">VanZ family protein</fullName>
    </submittedName>
</protein>
<comment type="caution">
    <text evidence="3">The sequence shown here is derived from an EMBL/GenBank/DDBJ whole genome shotgun (WGS) entry which is preliminary data.</text>
</comment>
<sequence length="157" mass="16725">MTRLVYPLFALLLVALTVLPLAWRTRHTGARPRWALPALAVWLVATAVMTLRPGAAGWRVNLVPLAFRHGGGSDLLLNIGVFVPLGILLALAGLRPALVVLTGFAVSLGIEVTQFLVASGRVSDVNDLISNTAGAALGVLLIRLADRVRARRRSAPR</sequence>
<feature type="transmembrane region" description="Helical" evidence="1">
    <location>
        <begin position="34"/>
        <end position="54"/>
    </location>
</feature>
<feature type="transmembrane region" description="Helical" evidence="1">
    <location>
        <begin position="128"/>
        <end position="145"/>
    </location>
</feature>
<accession>A0A7X6KVP1</accession>
<proteinExistence type="predicted"/>
<dbReference type="PANTHER" id="PTHR36834">
    <property type="entry name" value="MEMBRANE PROTEIN-RELATED"/>
    <property type="match status" value="1"/>
</dbReference>
<evidence type="ECO:0000313" key="4">
    <source>
        <dbReference type="Proteomes" id="UP000581206"/>
    </source>
</evidence>
<name>A0A7X6KVP1_9CELL</name>
<keyword evidence="1" id="KW-0472">Membrane</keyword>
<dbReference type="InterPro" id="IPR006976">
    <property type="entry name" value="VanZ-like"/>
</dbReference>
<feature type="domain" description="VanZ-like" evidence="2">
    <location>
        <begin position="9"/>
        <end position="144"/>
    </location>
</feature>
<reference evidence="3 4" key="1">
    <citation type="submission" date="2020-04" db="EMBL/GenBank/DDBJ databases">
        <title>MicrobeNet Type strains.</title>
        <authorList>
            <person name="Nicholson A.C."/>
        </authorList>
    </citation>
    <scope>NUCLEOTIDE SEQUENCE [LARGE SCALE GENOMIC DNA]</scope>
    <source>
        <strain evidence="3 4">ATCC BAA-788</strain>
    </source>
</reference>
<keyword evidence="1" id="KW-0812">Transmembrane</keyword>
<keyword evidence="4" id="KW-1185">Reference proteome</keyword>
<dbReference type="RefSeq" id="WP_168630271.1">
    <property type="nucleotide sequence ID" value="NZ_BONL01000001.1"/>
</dbReference>
<keyword evidence="1" id="KW-1133">Transmembrane helix</keyword>
<organism evidence="3 4">
    <name type="scientific">Cellulomonas denverensis</name>
    <dbReference type="NCBI Taxonomy" id="264297"/>
    <lineage>
        <taxon>Bacteria</taxon>
        <taxon>Bacillati</taxon>
        <taxon>Actinomycetota</taxon>
        <taxon>Actinomycetes</taxon>
        <taxon>Micrococcales</taxon>
        <taxon>Cellulomonadaceae</taxon>
        <taxon>Cellulomonas</taxon>
    </lineage>
</organism>
<dbReference type="AlphaFoldDB" id="A0A7X6KVP1"/>
<dbReference type="EMBL" id="JAAXOX010000004">
    <property type="protein sequence ID" value="NKY23161.1"/>
    <property type="molecule type" value="Genomic_DNA"/>
</dbReference>